<dbReference type="PROSITE" id="PS00062">
    <property type="entry name" value="ALDOKETO_REDUCTASE_2"/>
    <property type="match status" value="1"/>
</dbReference>
<evidence type="ECO:0000256" key="2">
    <source>
        <dbReference type="ARBA" id="ARBA00022857"/>
    </source>
</evidence>
<feature type="active site" description="Proton donor" evidence="4">
    <location>
        <position position="53"/>
    </location>
</feature>
<comment type="caution">
    <text evidence="9">The sequence shown here is derived from an EMBL/GenBank/DDBJ whole genome shotgun (WGS) entry which is preliminary data.</text>
</comment>
<dbReference type="PANTHER" id="PTHR43827">
    <property type="entry name" value="2,5-DIKETO-D-GLUCONIC ACID REDUCTASE"/>
    <property type="match status" value="1"/>
</dbReference>
<evidence type="ECO:0000256" key="1">
    <source>
        <dbReference type="ARBA" id="ARBA00007905"/>
    </source>
</evidence>
<dbReference type="PATRIC" id="fig|1423796.3.peg.1175"/>
<dbReference type="InterPro" id="IPR036812">
    <property type="entry name" value="NAD(P)_OxRdtase_dom_sf"/>
</dbReference>
<dbReference type="PROSITE" id="PS00063">
    <property type="entry name" value="ALDOKETO_REDUCTASE_3"/>
    <property type="match status" value="1"/>
</dbReference>
<protein>
    <submittedName>
        <fullName evidence="9">Aldo keto reductase</fullName>
    </submittedName>
</protein>
<dbReference type="FunFam" id="3.20.20.100:FF:000015">
    <property type="entry name" value="Oxidoreductase, aldo/keto reductase family"/>
    <property type="match status" value="1"/>
</dbReference>
<evidence type="ECO:0000256" key="6">
    <source>
        <dbReference type="PIRSR" id="PIRSR000097-3"/>
    </source>
</evidence>
<gene>
    <name evidence="9" type="ORF">FC24_GL001150</name>
</gene>
<evidence type="ECO:0000256" key="3">
    <source>
        <dbReference type="ARBA" id="ARBA00023002"/>
    </source>
</evidence>
<evidence type="ECO:0000259" key="8">
    <source>
        <dbReference type="Pfam" id="PF00248"/>
    </source>
</evidence>
<dbReference type="PIRSF" id="PIRSF000097">
    <property type="entry name" value="AKR"/>
    <property type="match status" value="1"/>
</dbReference>
<accession>A0A0R2D5V1</accession>
<evidence type="ECO:0000313" key="9">
    <source>
        <dbReference type="EMBL" id="KRM98634.1"/>
    </source>
</evidence>
<dbReference type="AlphaFoldDB" id="A0A0R2D5V1"/>
<keyword evidence="2" id="KW-0521">NADP</keyword>
<reference evidence="9 10" key="1">
    <citation type="journal article" date="2015" name="Genome Announc.">
        <title>Expanding the biotechnology potential of lactobacilli through comparative genomics of 213 strains and associated genera.</title>
        <authorList>
            <person name="Sun Z."/>
            <person name="Harris H.M."/>
            <person name="McCann A."/>
            <person name="Guo C."/>
            <person name="Argimon S."/>
            <person name="Zhang W."/>
            <person name="Yang X."/>
            <person name="Jeffery I.B."/>
            <person name="Cooney J.C."/>
            <person name="Kagawa T.F."/>
            <person name="Liu W."/>
            <person name="Song Y."/>
            <person name="Salvetti E."/>
            <person name="Wrobel A."/>
            <person name="Rasinkangas P."/>
            <person name="Parkhill J."/>
            <person name="Rea M.C."/>
            <person name="O'Sullivan O."/>
            <person name="Ritari J."/>
            <person name="Douillard F.P."/>
            <person name="Paul Ross R."/>
            <person name="Yang R."/>
            <person name="Briner A.E."/>
            <person name="Felis G.E."/>
            <person name="de Vos W.M."/>
            <person name="Barrangou R."/>
            <person name="Klaenhammer T.R."/>
            <person name="Caufield P.W."/>
            <person name="Cui Y."/>
            <person name="Zhang H."/>
            <person name="O'Toole P.W."/>
        </authorList>
    </citation>
    <scope>NUCLEOTIDE SEQUENCE [LARGE SCALE GENOMIC DNA]</scope>
    <source>
        <strain evidence="9 10">DSM 20253</strain>
    </source>
</reference>
<dbReference type="SUPFAM" id="SSF51430">
    <property type="entry name" value="NAD(P)-linked oxidoreductase"/>
    <property type="match status" value="1"/>
</dbReference>
<name>A0A0R2D5V1_9LACO</name>
<evidence type="ECO:0000313" key="10">
    <source>
        <dbReference type="Proteomes" id="UP000051638"/>
    </source>
</evidence>
<feature type="domain" description="NADP-dependent oxidoreductase" evidence="8">
    <location>
        <begin position="25"/>
        <end position="262"/>
    </location>
</feature>
<feature type="region of interest" description="Disordered" evidence="7">
    <location>
        <begin position="261"/>
        <end position="285"/>
    </location>
</feature>
<evidence type="ECO:0000256" key="7">
    <source>
        <dbReference type="SAM" id="MobiDB-lite"/>
    </source>
</evidence>
<dbReference type="OrthoDB" id="9804790at2"/>
<keyword evidence="3" id="KW-0560">Oxidoreductase</keyword>
<dbReference type="RefSeq" id="WP_057873722.1">
    <property type="nucleotide sequence ID" value="NZ_AYYI01000029.1"/>
</dbReference>
<feature type="site" description="Lowers pKa of active site Tyr" evidence="6">
    <location>
        <position position="78"/>
    </location>
</feature>
<dbReference type="Pfam" id="PF00248">
    <property type="entry name" value="Aldo_ket_red"/>
    <property type="match status" value="1"/>
</dbReference>
<dbReference type="InterPro" id="IPR020471">
    <property type="entry name" value="AKR"/>
</dbReference>
<dbReference type="InterPro" id="IPR023210">
    <property type="entry name" value="NADP_OxRdtase_dom"/>
</dbReference>
<dbReference type="PANTHER" id="PTHR43827:SF3">
    <property type="entry name" value="NADP-DEPENDENT OXIDOREDUCTASE DOMAIN-CONTAINING PROTEIN"/>
    <property type="match status" value="1"/>
</dbReference>
<dbReference type="Gene3D" id="3.20.20.100">
    <property type="entry name" value="NADP-dependent oxidoreductase domain"/>
    <property type="match status" value="1"/>
</dbReference>
<comment type="similarity">
    <text evidence="1">Belongs to the aldo/keto reductase family.</text>
</comment>
<sequence>MAQTIPQVTLNNGVKMPQFGLGVYKMNDAEQLKQAIKWAIADGYRLIDTAMFYHNEQWVGDAIKESGIDRKKLFITSKLWNADRGYENTKKAFNDSLKRLGLDYLDLYLIHWPAEGYLESWRAMVDLYHAGKIRAIGVSNFQPHHLDTLAAHSDVVPVVDQIETHPLFQQKAVHGYLMQHDIAHEAWAPLGQGKGNILSNPSLKEIAAKYNKTPAQIVLRWHINRGVIIIPKSTHEQRLAENIDIFDFKLTDEEMQKIAELDQNKRLSHSPDDKEWLKKSQSKEY</sequence>
<evidence type="ECO:0000256" key="4">
    <source>
        <dbReference type="PIRSR" id="PIRSR000097-1"/>
    </source>
</evidence>
<feature type="binding site" evidence="5">
    <location>
        <position position="111"/>
    </location>
    <ligand>
        <name>substrate</name>
    </ligand>
</feature>
<dbReference type="STRING" id="1423796.FC24_GL001150"/>
<dbReference type="Proteomes" id="UP000051638">
    <property type="component" value="Unassembled WGS sequence"/>
</dbReference>
<dbReference type="InterPro" id="IPR018170">
    <property type="entry name" value="Aldo/ket_reductase_CS"/>
</dbReference>
<keyword evidence="10" id="KW-1185">Reference proteome</keyword>
<dbReference type="PRINTS" id="PR00069">
    <property type="entry name" value="ALDKETRDTASE"/>
</dbReference>
<evidence type="ECO:0000256" key="5">
    <source>
        <dbReference type="PIRSR" id="PIRSR000097-2"/>
    </source>
</evidence>
<organism evidence="9 10">
    <name type="scientific">Loigolactobacillus rennini DSM 20253</name>
    <dbReference type="NCBI Taxonomy" id="1423796"/>
    <lineage>
        <taxon>Bacteria</taxon>
        <taxon>Bacillati</taxon>
        <taxon>Bacillota</taxon>
        <taxon>Bacilli</taxon>
        <taxon>Lactobacillales</taxon>
        <taxon>Lactobacillaceae</taxon>
        <taxon>Loigolactobacillus</taxon>
    </lineage>
</organism>
<dbReference type="PROSITE" id="PS00798">
    <property type="entry name" value="ALDOKETO_REDUCTASE_1"/>
    <property type="match status" value="1"/>
</dbReference>
<dbReference type="EMBL" id="AYYI01000029">
    <property type="protein sequence ID" value="KRM98634.1"/>
    <property type="molecule type" value="Genomic_DNA"/>
</dbReference>
<dbReference type="GO" id="GO:0016616">
    <property type="term" value="F:oxidoreductase activity, acting on the CH-OH group of donors, NAD or NADP as acceptor"/>
    <property type="evidence" value="ECO:0007669"/>
    <property type="project" value="UniProtKB-ARBA"/>
</dbReference>
<proteinExistence type="inferred from homology"/>